<keyword evidence="3" id="KW-1185">Reference proteome</keyword>
<organism evidence="2 3">
    <name type="scientific">Microbacterium phage ValentiniPuff</name>
    <dbReference type="NCBI Taxonomy" id="2315705"/>
    <lineage>
        <taxon>Viruses</taxon>
        <taxon>Duplodnaviria</taxon>
        <taxon>Heunggongvirae</taxon>
        <taxon>Uroviricota</taxon>
        <taxon>Caudoviricetes</taxon>
        <taxon>Valentinivirus</taxon>
        <taxon>Valentinivirus valentinipuff</taxon>
    </lineage>
</organism>
<sequence>MRPMLKAVTGFTLPDNVRVEANTEVPEDFASESIMFRLRQKGVLIPIVEQEDPVPEAVEDADASSTPEPTTTTKKRPKAVSGSQDVEEQA</sequence>
<dbReference type="EMBL" id="MH825712">
    <property type="protein sequence ID" value="AYD87413.1"/>
    <property type="molecule type" value="Genomic_DNA"/>
</dbReference>
<gene>
    <name evidence="2" type="primary">63</name>
    <name evidence="2" type="ORF">SEA_VALENTINIPUFF_63</name>
</gene>
<evidence type="ECO:0000313" key="3">
    <source>
        <dbReference type="Proteomes" id="UP000281993"/>
    </source>
</evidence>
<reference evidence="2 3" key="1">
    <citation type="submission" date="2018-08" db="EMBL/GenBank/DDBJ databases">
        <authorList>
            <person name="Preder H."/>
            <person name="Servin-Meza L.A."/>
            <person name="Bonilla J.A."/>
            <person name="Klyczek K."/>
            <person name="Garlena R.A."/>
            <person name="Russell D.A."/>
            <person name="Pope W.H."/>
            <person name="Jacobs-Sera D."/>
            <person name="Hatfull G.F."/>
        </authorList>
    </citation>
    <scope>NUCLEOTIDE SEQUENCE [LARGE SCALE GENOMIC DNA]</scope>
</reference>
<dbReference type="Proteomes" id="UP000281993">
    <property type="component" value="Segment"/>
</dbReference>
<evidence type="ECO:0000313" key="2">
    <source>
        <dbReference type="EMBL" id="AYD87413.1"/>
    </source>
</evidence>
<name>A0A386KS24_9CAUD</name>
<feature type="region of interest" description="Disordered" evidence="1">
    <location>
        <begin position="49"/>
        <end position="90"/>
    </location>
</feature>
<feature type="compositionally biased region" description="Acidic residues" evidence="1">
    <location>
        <begin position="49"/>
        <end position="62"/>
    </location>
</feature>
<accession>A0A386KS24</accession>
<evidence type="ECO:0000256" key="1">
    <source>
        <dbReference type="SAM" id="MobiDB-lite"/>
    </source>
</evidence>
<proteinExistence type="predicted"/>
<protein>
    <submittedName>
        <fullName evidence="2">Uncharacterized protein</fullName>
    </submittedName>
</protein>